<proteinExistence type="predicted"/>
<gene>
    <name evidence="1" type="ORF">LOK49_LG04G02459</name>
</gene>
<dbReference type="Proteomes" id="UP001060215">
    <property type="component" value="Chromosome 2"/>
</dbReference>
<organism evidence="1 2">
    <name type="scientific">Camellia lanceoleosa</name>
    <dbReference type="NCBI Taxonomy" id="1840588"/>
    <lineage>
        <taxon>Eukaryota</taxon>
        <taxon>Viridiplantae</taxon>
        <taxon>Streptophyta</taxon>
        <taxon>Embryophyta</taxon>
        <taxon>Tracheophyta</taxon>
        <taxon>Spermatophyta</taxon>
        <taxon>Magnoliopsida</taxon>
        <taxon>eudicotyledons</taxon>
        <taxon>Gunneridae</taxon>
        <taxon>Pentapetalae</taxon>
        <taxon>asterids</taxon>
        <taxon>Ericales</taxon>
        <taxon>Theaceae</taxon>
        <taxon>Camellia</taxon>
    </lineage>
</organism>
<sequence>METKLCKSSPSQTLLQHKSHVLSFFFSFLSSKKLVDCFEGKMDVVKGKKKKSLFVKTWERCRSICGVRENRKSPPKPSSIFSRSNSWHYTTKSSKDDDDKPNTKNHQVIAPQGCFPVYVGPERQRFVLRIQYANHPLFKMLLEDAEMEYGFNSEGPLLLPCEVDHFYKVLAEMKESKEIERPSCRVACGSYSPFNLCRVGNGNMVGKKGCGSYGVLTPSGMLKMNHFLGLSLFCLQLCGSGG</sequence>
<reference evidence="1 2" key="1">
    <citation type="journal article" date="2022" name="Plant J.">
        <title>Chromosome-level genome of Camellia lanceoleosa provides a valuable resource for understanding genome evolution and self-incompatibility.</title>
        <authorList>
            <person name="Gong W."/>
            <person name="Xiao S."/>
            <person name="Wang L."/>
            <person name="Liao Z."/>
            <person name="Chang Y."/>
            <person name="Mo W."/>
            <person name="Hu G."/>
            <person name="Li W."/>
            <person name="Zhao G."/>
            <person name="Zhu H."/>
            <person name="Hu X."/>
            <person name="Ji K."/>
            <person name="Xiang X."/>
            <person name="Song Q."/>
            <person name="Yuan D."/>
            <person name="Jin S."/>
            <person name="Zhang L."/>
        </authorList>
    </citation>
    <scope>NUCLEOTIDE SEQUENCE [LARGE SCALE GENOMIC DNA]</scope>
    <source>
        <strain evidence="1">SQ_2022a</strain>
    </source>
</reference>
<comment type="caution">
    <text evidence="1">The sequence shown here is derived from an EMBL/GenBank/DDBJ whole genome shotgun (WGS) entry which is preliminary data.</text>
</comment>
<accession>A0ACC0HXZ8</accession>
<dbReference type="EMBL" id="CM045759">
    <property type="protein sequence ID" value="KAI8018061.1"/>
    <property type="molecule type" value="Genomic_DNA"/>
</dbReference>
<keyword evidence="2" id="KW-1185">Reference proteome</keyword>
<evidence type="ECO:0000313" key="2">
    <source>
        <dbReference type="Proteomes" id="UP001060215"/>
    </source>
</evidence>
<protein>
    <submittedName>
        <fullName evidence="1">Auxin-responsive protein SAUR71</fullName>
    </submittedName>
</protein>
<name>A0ACC0HXZ8_9ERIC</name>
<evidence type="ECO:0000313" key="1">
    <source>
        <dbReference type="EMBL" id="KAI8018061.1"/>
    </source>
</evidence>